<comment type="subcellular location">
    <subcellularLocation>
        <location evidence="1">Cytoplasm</location>
    </subcellularLocation>
    <subcellularLocation>
        <location evidence="2">Nucleus</location>
        <location evidence="2">Nucleolus</location>
    </subcellularLocation>
</comment>
<comment type="similarity">
    <text evidence="3">Belongs to the SRP68 family.</text>
</comment>
<dbReference type="Pfam" id="PF16969">
    <property type="entry name" value="SRP68"/>
    <property type="match status" value="1"/>
</dbReference>
<dbReference type="GO" id="GO:0006614">
    <property type="term" value="P:SRP-dependent cotranslational protein targeting to membrane"/>
    <property type="evidence" value="ECO:0007669"/>
    <property type="project" value="InterPro"/>
</dbReference>
<dbReference type="GO" id="GO:0030942">
    <property type="term" value="F:endoplasmic reticulum signal peptide binding"/>
    <property type="evidence" value="ECO:0007669"/>
    <property type="project" value="InterPro"/>
</dbReference>
<dbReference type="GO" id="GO:0005730">
    <property type="term" value="C:nucleolus"/>
    <property type="evidence" value="ECO:0007669"/>
    <property type="project" value="UniProtKB-SubCell"/>
</dbReference>
<proteinExistence type="inferred from homology"/>
<name>A0A2T9YTF8_9FUNG</name>
<evidence type="ECO:0000256" key="7">
    <source>
        <dbReference type="ARBA" id="ARBA00023242"/>
    </source>
</evidence>
<dbReference type="GO" id="GO:0005786">
    <property type="term" value="C:signal recognition particle, endoplasmic reticulum targeting"/>
    <property type="evidence" value="ECO:0007669"/>
    <property type="project" value="UniProtKB-KW"/>
</dbReference>
<dbReference type="GO" id="GO:0005047">
    <property type="term" value="F:signal recognition particle binding"/>
    <property type="evidence" value="ECO:0007669"/>
    <property type="project" value="InterPro"/>
</dbReference>
<keyword evidence="11" id="KW-1185">Reference proteome</keyword>
<comment type="caution">
    <text evidence="10">The sequence shown here is derived from an EMBL/GenBank/DDBJ whole genome shotgun (WGS) entry which is preliminary data.</text>
</comment>
<dbReference type="Gene3D" id="1.10.3450.40">
    <property type="entry name" value="Signal recognition particle, SRP68 subunit, RNA-binding domain"/>
    <property type="match status" value="1"/>
</dbReference>
<keyword evidence="6" id="KW-0733">Signal recognition particle</keyword>
<dbReference type="InterPro" id="IPR026258">
    <property type="entry name" value="SRP68"/>
</dbReference>
<dbReference type="InterPro" id="IPR038253">
    <property type="entry name" value="SRP68_N_sf"/>
</dbReference>
<dbReference type="AlphaFoldDB" id="A0A2T9YTF8"/>
<accession>A0A2T9YTF8</accession>
<evidence type="ECO:0000256" key="2">
    <source>
        <dbReference type="ARBA" id="ARBA00004604"/>
    </source>
</evidence>
<evidence type="ECO:0000256" key="5">
    <source>
        <dbReference type="ARBA" id="ARBA00022884"/>
    </source>
</evidence>
<evidence type="ECO:0000256" key="4">
    <source>
        <dbReference type="ARBA" id="ARBA00022490"/>
    </source>
</evidence>
<evidence type="ECO:0000313" key="10">
    <source>
        <dbReference type="EMBL" id="PVU95627.1"/>
    </source>
</evidence>
<keyword evidence="8" id="KW-0687">Ribonucleoprotein</keyword>
<keyword evidence="7" id="KW-0539">Nucleus</keyword>
<dbReference type="EMBL" id="MBFT01000176">
    <property type="protein sequence ID" value="PVU95627.1"/>
    <property type="molecule type" value="Genomic_DNA"/>
</dbReference>
<keyword evidence="4" id="KW-0963">Cytoplasm</keyword>
<protein>
    <recommendedName>
        <fullName evidence="9">Signal recognition particle subunit SRP68</fullName>
    </recommendedName>
</protein>
<dbReference type="PANTHER" id="PTHR12860:SF0">
    <property type="entry name" value="SIGNAL RECOGNITION PARTICLE SUBUNIT SRP68"/>
    <property type="match status" value="1"/>
</dbReference>
<gene>
    <name evidence="10" type="ORF">BB559_002666</name>
</gene>
<evidence type="ECO:0000313" key="11">
    <source>
        <dbReference type="Proteomes" id="UP000245699"/>
    </source>
</evidence>
<dbReference type="Proteomes" id="UP000245699">
    <property type="component" value="Unassembled WGS sequence"/>
</dbReference>
<keyword evidence="5" id="KW-0694">RNA-binding</keyword>
<dbReference type="PANTHER" id="PTHR12860">
    <property type="entry name" value="SIGNAL RECOGNITION PARTICLE 68 KDA PROTEIN"/>
    <property type="match status" value="1"/>
</dbReference>
<dbReference type="STRING" id="61424.A0A2T9YTF8"/>
<evidence type="ECO:0000256" key="1">
    <source>
        <dbReference type="ARBA" id="ARBA00004496"/>
    </source>
</evidence>
<evidence type="ECO:0000256" key="8">
    <source>
        <dbReference type="ARBA" id="ARBA00023274"/>
    </source>
</evidence>
<evidence type="ECO:0000256" key="9">
    <source>
        <dbReference type="ARBA" id="ARBA00029498"/>
    </source>
</evidence>
<reference evidence="10 11" key="1">
    <citation type="journal article" date="2018" name="MBio">
        <title>Comparative Genomics Reveals the Core Gene Toolbox for the Fungus-Insect Symbiosis.</title>
        <authorList>
            <person name="Wang Y."/>
            <person name="Stata M."/>
            <person name="Wang W."/>
            <person name="Stajich J.E."/>
            <person name="White M.M."/>
            <person name="Moncalvo J.M."/>
        </authorList>
    </citation>
    <scope>NUCLEOTIDE SEQUENCE [LARGE SCALE GENOMIC DNA]</scope>
    <source>
        <strain evidence="10 11">AUS-77-4</strain>
    </source>
</reference>
<evidence type="ECO:0000256" key="6">
    <source>
        <dbReference type="ARBA" id="ARBA00023135"/>
    </source>
</evidence>
<organism evidence="10 11">
    <name type="scientific">Furculomyces boomerangus</name>
    <dbReference type="NCBI Taxonomy" id="61424"/>
    <lineage>
        <taxon>Eukaryota</taxon>
        <taxon>Fungi</taxon>
        <taxon>Fungi incertae sedis</taxon>
        <taxon>Zoopagomycota</taxon>
        <taxon>Kickxellomycotina</taxon>
        <taxon>Harpellomycetes</taxon>
        <taxon>Harpellales</taxon>
        <taxon>Harpellaceae</taxon>
        <taxon>Furculomyces</taxon>
    </lineage>
</organism>
<evidence type="ECO:0000256" key="3">
    <source>
        <dbReference type="ARBA" id="ARBA00009352"/>
    </source>
</evidence>
<dbReference type="OrthoDB" id="10255118at2759"/>
<dbReference type="GO" id="GO:0008312">
    <property type="term" value="F:7S RNA binding"/>
    <property type="evidence" value="ECO:0007669"/>
    <property type="project" value="InterPro"/>
</dbReference>
<sequence>MTDLKTQVDFLILISEKRKENGYDQKNFTRYHKYLSSQIKTIRSQSVQKKKGGKNLKYKKHQIEAPIDVNEDLALDSKKVSEKISYQTFTMEKAYSTAKELEEQYGRTEEPRKRYHMIRRLAKCIKDGRSLIETFNSIKDDFNLLLASAFVSEIEAETCFKEENWEKALYLFSFSRKVFENIKSSSRSTNKISQVFNTILTANHPIIRFTAYRLNIEGARSDSLDVICQNYFDEYSGDLDFRFGDPQVYLQKLNVLSNQNTKVEADTPHSTQSDDSGILLEDGNIDPGLLKLISTYPEVSDAKEHQSNLVTDLKAKYQNSNQIETVFKNLNDISEFFNPFILKWKSALSSLSQQKSQEVAPVKKYCHYSINSLFVLQNILMAIYTYSVHPYFKKGTESKDSNSNHEFLAIEKLEKITTAYSILDNVEPQSKNTKAEKQPQKDKNPSGIAQIVLFFDNLVYHLKECKKLSTQVFQKFDNSLIEYCLSYSLSIRHLSSAYGLLLPGRKNIDSASNLVEKSKKESLNAESLVLKISSPRSYNGIFGIIFNCSTNKNNGFMNLASLKKISNDIKELSCYINALEKTKQVNELETPVDTSDMIPKMHIIQQKPIIYDLASDFIDFDLGEISKRAQIQTEQVEKSGSKISSLFSSLLGR</sequence>